<dbReference type="Proteomes" id="UP001501682">
    <property type="component" value="Unassembled WGS sequence"/>
</dbReference>
<keyword evidence="3" id="KW-1185">Reference proteome</keyword>
<feature type="domain" description="WYL" evidence="1">
    <location>
        <begin position="5"/>
        <end position="65"/>
    </location>
</feature>
<dbReference type="Pfam" id="PF13280">
    <property type="entry name" value="WYL"/>
    <property type="match status" value="1"/>
</dbReference>
<protein>
    <recommendedName>
        <fullName evidence="1">WYL domain-containing protein</fullName>
    </recommendedName>
</protein>
<dbReference type="InterPro" id="IPR026881">
    <property type="entry name" value="WYL_dom"/>
</dbReference>
<name>A0ABP8CNG4_9FLAO</name>
<dbReference type="EMBL" id="BAABCB010000006">
    <property type="protein sequence ID" value="GAA4241522.1"/>
    <property type="molecule type" value="Genomic_DNA"/>
</dbReference>
<dbReference type="RefSeq" id="WP_344712815.1">
    <property type="nucleotide sequence ID" value="NZ_BAABCB010000006.1"/>
</dbReference>
<accession>A0ABP8CNG4</accession>
<evidence type="ECO:0000313" key="2">
    <source>
        <dbReference type="EMBL" id="GAA4241522.1"/>
    </source>
</evidence>
<evidence type="ECO:0000259" key="1">
    <source>
        <dbReference type="Pfam" id="PF13280"/>
    </source>
</evidence>
<sequence length="67" mass="8187">MEYKKEQQIKVLYTNWRGETGIRNIVPVKIYYGSTEWHKEDGWLMEAFDLDREAIRVYSMKDIKSIW</sequence>
<dbReference type="PROSITE" id="PS52050">
    <property type="entry name" value="WYL"/>
    <property type="match status" value="1"/>
</dbReference>
<gene>
    <name evidence="2" type="ORF">GCM10022292_08290</name>
</gene>
<reference evidence="3" key="1">
    <citation type="journal article" date="2019" name="Int. J. Syst. Evol. Microbiol.">
        <title>The Global Catalogue of Microorganisms (GCM) 10K type strain sequencing project: providing services to taxonomists for standard genome sequencing and annotation.</title>
        <authorList>
            <consortium name="The Broad Institute Genomics Platform"/>
            <consortium name="The Broad Institute Genome Sequencing Center for Infectious Disease"/>
            <person name="Wu L."/>
            <person name="Ma J."/>
        </authorList>
    </citation>
    <scope>NUCLEOTIDE SEQUENCE [LARGE SCALE GENOMIC DNA]</scope>
    <source>
        <strain evidence="3">JCM 17633</strain>
    </source>
</reference>
<comment type="caution">
    <text evidence="2">The sequence shown here is derived from an EMBL/GenBank/DDBJ whole genome shotgun (WGS) entry which is preliminary data.</text>
</comment>
<organism evidence="2 3">
    <name type="scientific">Winogradskyella damuponensis</name>
    <dbReference type="NCBI Taxonomy" id="943939"/>
    <lineage>
        <taxon>Bacteria</taxon>
        <taxon>Pseudomonadati</taxon>
        <taxon>Bacteroidota</taxon>
        <taxon>Flavobacteriia</taxon>
        <taxon>Flavobacteriales</taxon>
        <taxon>Flavobacteriaceae</taxon>
        <taxon>Winogradskyella</taxon>
    </lineage>
</organism>
<proteinExistence type="predicted"/>
<evidence type="ECO:0000313" key="3">
    <source>
        <dbReference type="Proteomes" id="UP001501682"/>
    </source>
</evidence>